<dbReference type="RefSeq" id="WP_121689152.1">
    <property type="nucleotide sequence ID" value="NZ_RCUY01000013.1"/>
</dbReference>
<accession>A0A3L7AIA1</accession>
<reference evidence="3 4" key="1">
    <citation type="submission" date="2018-10" db="EMBL/GenBank/DDBJ databases">
        <authorList>
            <person name="Li J."/>
        </authorList>
    </citation>
    <scope>NUCLEOTIDE SEQUENCE [LARGE SCALE GENOMIC DNA]</scope>
    <source>
        <strain evidence="3 4">JCM 11654</strain>
    </source>
</reference>
<protein>
    <submittedName>
        <fullName evidence="3">SDR family oxidoreductase</fullName>
    </submittedName>
</protein>
<dbReference type="Proteomes" id="UP000269438">
    <property type="component" value="Unassembled WGS sequence"/>
</dbReference>
<dbReference type="PRINTS" id="PR00081">
    <property type="entry name" value="GDHRDH"/>
</dbReference>
<dbReference type="InterPro" id="IPR002347">
    <property type="entry name" value="SDR_fam"/>
</dbReference>
<gene>
    <name evidence="3" type="ORF">D9V34_14200</name>
</gene>
<evidence type="ECO:0000256" key="2">
    <source>
        <dbReference type="ARBA" id="ARBA00023002"/>
    </source>
</evidence>
<sequence>MTSQRVVVTGASSGIGAATVALFREKGYEVLGVARRADKLTELAKRTGADVFAADLTSEDDVAALAEYVRSNGGVQILINNAGGAFGLASIEESSVEDWQKMFDINVLGTKRVISALLPTMRRSTAAGETASIVGVTSIAGHTAYEGGGGYNAAKFAERALLDVLRLELSGEPIRVIEIAPGMVHTEEFSLVRFGGDQARADAVYAEVPNPLSAEDIAEAIVHAVELPGHVNIDHLTVKPVAQAAPHKVAKGELKMKR</sequence>
<organism evidence="3 4">
    <name type="scientific">Mycetocola lacteus</name>
    <dbReference type="NCBI Taxonomy" id="76637"/>
    <lineage>
        <taxon>Bacteria</taxon>
        <taxon>Bacillati</taxon>
        <taxon>Actinomycetota</taxon>
        <taxon>Actinomycetes</taxon>
        <taxon>Micrococcales</taxon>
        <taxon>Microbacteriaceae</taxon>
        <taxon>Mycetocola</taxon>
    </lineage>
</organism>
<name>A0A3L7AIA1_9MICO</name>
<dbReference type="Gene3D" id="3.40.50.720">
    <property type="entry name" value="NAD(P)-binding Rossmann-like Domain"/>
    <property type="match status" value="1"/>
</dbReference>
<keyword evidence="2" id="KW-0560">Oxidoreductase</keyword>
<evidence type="ECO:0000256" key="1">
    <source>
        <dbReference type="ARBA" id="ARBA00006484"/>
    </source>
</evidence>
<dbReference type="OrthoDB" id="9775296at2"/>
<dbReference type="AlphaFoldDB" id="A0A3L7AIA1"/>
<comment type="caution">
    <text evidence="3">The sequence shown here is derived from an EMBL/GenBank/DDBJ whole genome shotgun (WGS) entry which is preliminary data.</text>
</comment>
<keyword evidence="4" id="KW-1185">Reference proteome</keyword>
<dbReference type="PANTHER" id="PTHR42901:SF1">
    <property type="entry name" value="ALCOHOL DEHYDROGENASE"/>
    <property type="match status" value="1"/>
</dbReference>
<dbReference type="GO" id="GO:0016616">
    <property type="term" value="F:oxidoreductase activity, acting on the CH-OH group of donors, NAD or NADP as acceptor"/>
    <property type="evidence" value="ECO:0007669"/>
    <property type="project" value="UniProtKB-ARBA"/>
</dbReference>
<dbReference type="Pfam" id="PF00106">
    <property type="entry name" value="adh_short"/>
    <property type="match status" value="1"/>
</dbReference>
<proteinExistence type="inferred from homology"/>
<dbReference type="SUPFAM" id="SSF51735">
    <property type="entry name" value="NAD(P)-binding Rossmann-fold domains"/>
    <property type="match status" value="1"/>
</dbReference>
<dbReference type="EMBL" id="RCUY01000013">
    <property type="protein sequence ID" value="RLP80213.1"/>
    <property type="molecule type" value="Genomic_DNA"/>
</dbReference>
<evidence type="ECO:0000313" key="3">
    <source>
        <dbReference type="EMBL" id="RLP80213.1"/>
    </source>
</evidence>
<dbReference type="FunFam" id="3.40.50.720:FF:000047">
    <property type="entry name" value="NADP-dependent L-serine/L-allo-threonine dehydrogenase"/>
    <property type="match status" value="1"/>
</dbReference>
<comment type="similarity">
    <text evidence="1">Belongs to the short-chain dehydrogenases/reductases (SDR) family.</text>
</comment>
<dbReference type="InterPro" id="IPR036291">
    <property type="entry name" value="NAD(P)-bd_dom_sf"/>
</dbReference>
<evidence type="ECO:0000313" key="4">
    <source>
        <dbReference type="Proteomes" id="UP000269438"/>
    </source>
</evidence>
<dbReference type="PANTHER" id="PTHR42901">
    <property type="entry name" value="ALCOHOL DEHYDROGENASE"/>
    <property type="match status" value="1"/>
</dbReference>